<gene>
    <name evidence="7" type="ORF">SpAn4DRAFT_3386</name>
</gene>
<accession>A0A0U1KZW7</accession>
<keyword evidence="5 6" id="KW-0472">Membrane</keyword>
<dbReference type="RefSeq" id="WP_021168607.1">
    <property type="nucleotide sequence ID" value="NZ_CTRP01000011.1"/>
</dbReference>
<dbReference type="GO" id="GO:0005886">
    <property type="term" value="C:plasma membrane"/>
    <property type="evidence" value="ECO:0007669"/>
    <property type="project" value="UniProtKB-SubCell"/>
</dbReference>
<dbReference type="Proteomes" id="UP000049855">
    <property type="component" value="Unassembled WGS sequence"/>
</dbReference>
<keyword evidence="4 6" id="KW-1133">Transmembrane helix</keyword>
<dbReference type="PANTHER" id="PTHR43701">
    <property type="entry name" value="MEMBRANE TRANSPORTER PROTEIN MJ0441-RELATED"/>
    <property type="match status" value="1"/>
</dbReference>
<dbReference type="InterPro" id="IPR002781">
    <property type="entry name" value="TM_pro_TauE-like"/>
</dbReference>
<evidence type="ECO:0000256" key="1">
    <source>
        <dbReference type="ARBA" id="ARBA00004141"/>
    </source>
</evidence>
<evidence type="ECO:0000256" key="4">
    <source>
        <dbReference type="ARBA" id="ARBA00022989"/>
    </source>
</evidence>
<proteinExistence type="inferred from homology"/>
<keyword evidence="8" id="KW-1185">Reference proteome</keyword>
<name>A0A0U1KZW7_9FIRM</name>
<evidence type="ECO:0000313" key="7">
    <source>
        <dbReference type="EMBL" id="CQR72926.1"/>
    </source>
</evidence>
<protein>
    <recommendedName>
        <fullName evidence="6">Probable membrane transporter protein</fullName>
    </recommendedName>
</protein>
<dbReference type="InterPro" id="IPR051598">
    <property type="entry name" value="TSUP/Inactive_protease-like"/>
</dbReference>
<dbReference type="Pfam" id="PF01925">
    <property type="entry name" value="TauE"/>
    <property type="match status" value="1"/>
</dbReference>
<sequence>MPKNVVTILAIGFVGGMWSGFLGLGGGVVLLAILVTCWKVEQHVANATSLAVIFPTAIVGSLLYQHQGFLDMMLAAKIAVGCIVGAYLGSTLACRLPAATLKKYLSGALIIVGIWMVIG</sequence>
<dbReference type="PANTHER" id="PTHR43701:SF2">
    <property type="entry name" value="MEMBRANE TRANSPORTER PROTEIN YJNA-RELATED"/>
    <property type="match status" value="1"/>
</dbReference>
<feature type="transmembrane region" description="Helical" evidence="6">
    <location>
        <begin position="101"/>
        <end position="118"/>
    </location>
</feature>
<feature type="transmembrane region" description="Helical" evidence="6">
    <location>
        <begin position="72"/>
        <end position="89"/>
    </location>
</feature>
<evidence type="ECO:0000256" key="6">
    <source>
        <dbReference type="RuleBase" id="RU363041"/>
    </source>
</evidence>
<feature type="transmembrane region" description="Helical" evidence="6">
    <location>
        <begin position="6"/>
        <end position="35"/>
    </location>
</feature>
<organism evidence="7 8">
    <name type="scientific">Sporomusa ovata</name>
    <dbReference type="NCBI Taxonomy" id="2378"/>
    <lineage>
        <taxon>Bacteria</taxon>
        <taxon>Bacillati</taxon>
        <taxon>Bacillota</taxon>
        <taxon>Negativicutes</taxon>
        <taxon>Selenomonadales</taxon>
        <taxon>Sporomusaceae</taxon>
        <taxon>Sporomusa</taxon>
    </lineage>
</organism>
<keyword evidence="3 6" id="KW-0812">Transmembrane</keyword>
<evidence type="ECO:0000256" key="3">
    <source>
        <dbReference type="ARBA" id="ARBA00022692"/>
    </source>
</evidence>
<evidence type="ECO:0000313" key="8">
    <source>
        <dbReference type="Proteomes" id="UP000049855"/>
    </source>
</evidence>
<keyword evidence="6" id="KW-1003">Cell membrane</keyword>
<comment type="similarity">
    <text evidence="2 6">Belongs to the 4-toluene sulfonate uptake permease (TSUP) (TC 2.A.102) family.</text>
</comment>
<reference evidence="8" key="1">
    <citation type="submission" date="2015-03" db="EMBL/GenBank/DDBJ databases">
        <authorList>
            <person name="Nijsse Bart"/>
        </authorList>
    </citation>
    <scope>NUCLEOTIDE SEQUENCE [LARGE SCALE GENOMIC DNA]</scope>
</reference>
<dbReference type="EMBL" id="CTRP01000011">
    <property type="protein sequence ID" value="CQR72926.1"/>
    <property type="molecule type" value="Genomic_DNA"/>
</dbReference>
<evidence type="ECO:0000256" key="5">
    <source>
        <dbReference type="ARBA" id="ARBA00023136"/>
    </source>
</evidence>
<feature type="transmembrane region" description="Helical" evidence="6">
    <location>
        <begin position="47"/>
        <end position="66"/>
    </location>
</feature>
<dbReference type="AlphaFoldDB" id="A0A0U1KZW7"/>
<comment type="subcellular location">
    <subcellularLocation>
        <location evidence="6">Cell membrane</location>
        <topology evidence="6">Multi-pass membrane protein</topology>
    </subcellularLocation>
    <subcellularLocation>
        <location evidence="1">Membrane</location>
        <topology evidence="1">Multi-pass membrane protein</topology>
    </subcellularLocation>
</comment>
<evidence type="ECO:0000256" key="2">
    <source>
        <dbReference type="ARBA" id="ARBA00009142"/>
    </source>
</evidence>